<dbReference type="InterPro" id="IPR006311">
    <property type="entry name" value="TAT_signal"/>
</dbReference>
<evidence type="ECO:0000313" key="3">
    <source>
        <dbReference type="EMBL" id="GFE82353.1"/>
    </source>
</evidence>
<dbReference type="PIRSF" id="PIRSF014753">
    <property type="entry name" value="UCP014753"/>
    <property type="match status" value="1"/>
</dbReference>
<evidence type="ECO:0000259" key="2">
    <source>
        <dbReference type="Pfam" id="PF10022"/>
    </source>
</evidence>
<evidence type="ECO:0000256" key="1">
    <source>
        <dbReference type="SAM" id="SignalP"/>
    </source>
</evidence>
<evidence type="ECO:0000313" key="4">
    <source>
        <dbReference type="Proteomes" id="UP000445000"/>
    </source>
</evidence>
<proteinExistence type="predicted"/>
<dbReference type="Proteomes" id="UP000445000">
    <property type="component" value="Unassembled WGS sequence"/>
</dbReference>
<feature type="domain" description="DUF2264" evidence="2">
    <location>
        <begin position="44"/>
        <end position="408"/>
    </location>
</feature>
<protein>
    <recommendedName>
        <fullName evidence="2">DUF2264 domain-containing protein</fullName>
    </recommendedName>
</protein>
<comment type="caution">
    <text evidence="3">The sequence shown here is derived from an EMBL/GenBank/DDBJ whole genome shotgun (WGS) entry which is preliminary data.</text>
</comment>
<dbReference type="PANTHER" id="PTHR35339">
    <property type="entry name" value="LINALOOL DEHYDRATASE_ISOMERASE DOMAIN-CONTAINING PROTEIN"/>
    <property type="match status" value="1"/>
</dbReference>
<dbReference type="PANTHER" id="PTHR35339:SF3">
    <property type="entry name" value="DUF2264 DOMAIN-CONTAINING PROTEIN"/>
    <property type="match status" value="1"/>
</dbReference>
<dbReference type="InterPro" id="IPR016624">
    <property type="entry name" value="UCP014753"/>
</dbReference>
<sequence>MTDSKLRRRDFMLALTSGAVVTATAASAADSAAPLVRPATGADDRAYMMSLLERMASPVLDRMSRGRLQREWSPELSPTWDGRNAKVAYLEAFGRLMDGIAPWLSLPDDATPEGRLRSKLRQQALESYVHSVDSKSPDYLLWNAEGQPLVDSAYFTSALLRAPDALWKPLDPKTKQRIVEHIQSLRRVSPPYTNWLLFAAMNEVFLLSVGAQWDPIRVDLAIRKFAEWYVGDGWYADGERFHLDYYNSFVIHPMLMQILDVLVATGAPMHSSLQTKELQALQLKRMQRLAEQLERMIGPNGEIAPLGRSLTYRTAVHQPLGLLAWRKQLPEQLPEGQARAASVGAQRRMFADPSNFDSNGFLTLGFTRHQPTLANLYSNGGSMYITSESLLALGLPASDSYWTAEPVAWTMQRAYSGQDFPMDNYISY</sequence>
<dbReference type="EMBL" id="BLJN01000004">
    <property type="protein sequence ID" value="GFE82353.1"/>
    <property type="molecule type" value="Genomic_DNA"/>
</dbReference>
<feature type="signal peptide" evidence="1">
    <location>
        <begin position="1"/>
        <end position="28"/>
    </location>
</feature>
<name>A0A829YHI3_9GAMM</name>
<gene>
    <name evidence="3" type="ORF">GCM10011487_43530</name>
</gene>
<keyword evidence="1" id="KW-0732">Signal</keyword>
<keyword evidence="4" id="KW-1185">Reference proteome</keyword>
<accession>A0A829YHI3</accession>
<feature type="chain" id="PRO_5033033183" description="DUF2264 domain-containing protein" evidence="1">
    <location>
        <begin position="29"/>
        <end position="428"/>
    </location>
</feature>
<dbReference type="AlphaFoldDB" id="A0A829YHI3"/>
<dbReference type="Pfam" id="PF10022">
    <property type="entry name" value="DUF2264"/>
    <property type="match status" value="1"/>
</dbReference>
<reference evidence="4" key="1">
    <citation type="submission" date="2020-01" db="EMBL/GenBank/DDBJ databases">
        <title>'Steroidobacter agaridevorans' sp. nov., agar-degrading bacteria isolated from rhizosphere soils.</title>
        <authorList>
            <person name="Ikenaga M."/>
            <person name="Kataoka M."/>
            <person name="Murouchi A."/>
            <person name="Katsuragi S."/>
            <person name="Sakai M."/>
        </authorList>
    </citation>
    <scope>NUCLEOTIDE SEQUENCE [LARGE SCALE GENOMIC DNA]</scope>
    <source>
        <strain evidence="4">YU21-B</strain>
    </source>
</reference>
<dbReference type="PROSITE" id="PS51318">
    <property type="entry name" value="TAT"/>
    <property type="match status" value="1"/>
</dbReference>
<dbReference type="InterPro" id="IPR049349">
    <property type="entry name" value="DUF2264_N"/>
</dbReference>
<organism evidence="3 4">
    <name type="scientific">Steroidobacter agaridevorans</name>
    <dbReference type="NCBI Taxonomy" id="2695856"/>
    <lineage>
        <taxon>Bacteria</taxon>
        <taxon>Pseudomonadati</taxon>
        <taxon>Pseudomonadota</taxon>
        <taxon>Gammaproteobacteria</taxon>
        <taxon>Steroidobacterales</taxon>
        <taxon>Steroidobacteraceae</taxon>
        <taxon>Steroidobacter</taxon>
    </lineage>
</organism>